<dbReference type="GO" id="GO:0005874">
    <property type="term" value="C:microtubule"/>
    <property type="evidence" value="ECO:0007669"/>
    <property type="project" value="InterPro"/>
</dbReference>
<sequence length="353" mass="38615">MATCGGARWGRKGGGPIPGKGVLFIELKNRILVSLHKLSDRDTEQLAMEELELIAHNLTPEGIALFLACLFDTDGQQKSVVRRDCLRLVGKLASLHKDLMACHLPKMVGNIVRRLKDPDSNIRDACVETIGIMASQVSGFDGLSTINVFVKPLLEALAEQHKVLQTGASLCLARVIESARDPDPHILHRLCPRIVKMLGSPNFLAKASLLNVVGVMVQVPGVVSMSQLPSLLGSVQEELDNSEWTVKKAAAETLSNMATAVGGVLGSYRGSVLATLENNRFDKVNIASFSASLNLQRYVLSRVFYYLRCTHSLCKFLIEYTERGIIFYSIMAIKILNNSLSFRASPLVGSIRI</sequence>
<protein>
    <recommendedName>
        <fullName evidence="1">TORTIFOLIA1/SINE1-2 N-terminal domain-containing protein</fullName>
    </recommendedName>
</protein>
<dbReference type="Gene3D" id="1.25.10.10">
    <property type="entry name" value="Leucine-rich Repeat Variant"/>
    <property type="match status" value="2"/>
</dbReference>
<dbReference type="SUPFAM" id="SSF48371">
    <property type="entry name" value="ARM repeat"/>
    <property type="match status" value="1"/>
</dbReference>
<reference evidence="2 3" key="2">
    <citation type="journal article" date="2018" name="Plant J.">
        <title>The Physcomitrella patens chromosome-scale assembly reveals moss genome structure and evolution.</title>
        <authorList>
            <person name="Lang D."/>
            <person name="Ullrich K.K."/>
            <person name="Murat F."/>
            <person name="Fuchs J."/>
            <person name="Jenkins J."/>
            <person name="Haas F.B."/>
            <person name="Piednoel M."/>
            <person name="Gundlach H."/>
            <person name="Van Bel M."/>
            <person name="Meyberg R."/>
            <person name="Vives C."/>
            <person name="Morata J."/>
            <person name="Symeonidi A."/>
            <person name="Hiss M."/>
            <person name="Muchero W."/>
            <person name="Kamisugi Y."/>
            <person name="Saleh O."/>
            <person name="Blanc G."/>
            <person name="Decker E.L."/>
            <person name="van Gessel N."/>
            <person name="Grimwood J."/>
            <person name="Hayes R.D."/>
            <person name="Graham S.W."/>
            <person name="Gunter L.E."/>
            <person name="McDaniel S.F."/>
            <person name="Hoernstein S.N.W."/>
            <person name="Larsson A."/>
            <person name="Li F.W."/>
            <person name="Perroud P.F."/>
            <person name="Phillips J."/>
            <person name="Ranjan P."/>
            <person name="Rokshar D.S."/>
            <person name="Rothfels C.J."/>
            <person name="Schneider L."/>
            <person name="Shu S."/>
            <person name="Stevenson D.W."/>
            <person name="Thummler F."/>
            <person name="Tillich M."/>
            <person name="Villarreal Aguilar J.C."/>
            <person name="Widiez T."/>
            <person name="Wong G.K."/>
            <person name="Wymore A."/>
            <person name="Zhang Y."/>
            <person name="Zimmer A.D."/>
            <person name="Quatrano R.S."/>
            <person name="Mayer K.F.X."/>
            <person name="Goodstein D."/>
            <person name="Casacuberta J.M."/>
            <person name="Vandepoele K."/>
            <person name="Reski R."/>
            <person name="Cuming A.C."/>
            <person name="Tuskan G.A."/>
            <person name="Maumus F."/>
            <person name="Salse J."/>
            <person name="Schmutz J."/>
            <person name="Rensing S.A."/>
        </authorList>
    </citation>
    <scope>NUCLEOTIDE SEQUENCE [LARGE SCALE GENOMIC DNA]</scope>
    <source>
        <strain evidence="2 3">cv. Gransden 2004</strain>
    </source>
</reference>
<dbReference type="EMBL" id="ABEU02000024">
    <property type="status" value="NOT_ANNOTATED_CDS"/>
    <property type="molecule type" value="Genomic_DNA"/>
</dbReference>
<dbReference type="InterPro" id="IPR011989">
    <property type="entry name" value="ARM-like"/>
</dbReference>
<evidence type="ECO:0000313" key="2">
    <source>
        <dbReference type="EnsemblPlants" id="Pp3c24_6410V3.2"/>
    </source>
</evidence>
<organism evidence="2 3">
    <name type="scientific">Physcomitrium patens</name>
    <name type="common">Spreading-leaved earth moss</name>
    <name type="synonym">Physcomitrella patens</name>
    <dbReference type="NCBI Taxonomy" id="3218"/>
    <lineage>
        <taxon>Eukaryota</taxon>
        <taxon>Viridiplantae</taxon>
        <taxon>Streptophyta</taxon>
        <taxon>Embryophyta</taxon>
        <taxon>Bryophyta</taxon>
        <taxon>Bryophytina</taxon>
        <taxon>Bryopsida</taxon>
        <taxon>Funariidae</taxon>
        <taxon>Funariales</taxon>
        <taxon>Funariaceae</taxon>
        <taxon>Physcomitrium</taxon>
    </lineage>
</organism>
<dbReference type="InterPro" id="IPR033337">
    <property type="entry name" value="TORTIFOLIA1/SINE1-2"/>
</dbReference>
<dbReference type="Gramene" id="Pp3c24_6410V3.2">
    <property type="protein sequence ID" value="Pp3c24_6410V3.2"/>
    <property type="gene ID" value="Pp3c24_6410"/>
</dbReference>
<dbReference type="GO" id="GO:0008017">
    <property type="term" value="F:microtubule binding"/>
    <property type="evidence" value="ECO:0007669"/>
    <property type="project" value="InterPro"/>
</dbReference>
<reference evidence="2" key="3">
    <citation type="submission" date="2020-12" db="UniProtKB">
        <authorList>
            <consortium name="EnsemblPlants"/>
        </authorList>
    </citation>
    <scope>IDENTIFICATION</scope>
</reference>
<name>A0A7I4CME2_PHYPA</name>
<evidence type="ECO:0000313" key="3">
    <source>
        <dbReference type="Proteomes" id="UP000006727"/>
    </source>
</evidence>
<keyword evidence="3" id="KW-1185">Reference proteome</keyword>
<dbReference type="Proteomes" id="UP000006727">
    <property type="component" value="Chromosome 24"/>
</dbReference>
<accession>A0A7I4CME2</accession>
<dbReference type="InterPro" id="IPR016024">
    <property type="entry name" value="ARM-type_fold"/>
</dbReference>
<dbReference type="InterPro" id="IPR057600">
    <property type="entry name" value="TORTIFOLIA1/SINE1-2_N"/>
</dbReference>
<feature type="domain" description="TORTIFOLIA1/SINE1-2 N-terminal" evidence="1">
    <location>
        <begin position="26"/>
        <end position="286"/>
    </location>
</feature>
<dbReference type="AlphaFoldDB" id="A0A7I4CME2"/>
<proteinExistence type="predicted"/>
<dbReference type="Pfam" id="PF24714">
    <property type="entry name" value="TOR1L1_N"/>
    <property type="match status" value="1"/>
</dbReference>
<evidence type="ECO:0000259" key="1">
    <source>
        <dbReference type="Pfam" id="PF24714"/>
    </source>
</evidence>
<dbReference type="FunFam" id="1.25.10.10:FF:000549">
    <property type="entry name" value="ARM repeat superfamily protein"/>
    <property type="match status" value="1"/>
</dbReference>
<dbReference type="PANTHER" id="PTHR31355">
    <property type="entry name" value="MICROTUBULE-ASSOCIATED PROTEIN TORTIFOLIA1"/>
    <property type="match status" value="1"/>
</dbReference>
<reference evidence="2 3" key="1">
    <citation type="journal article" date="2008" name="Science">
        <title>The Physcomitrella genome reveals evolutionary insights into the conquest of land by plants.</title>
        <authorList>
            <person name="Rensing S."/>
            <person name="Lang D."/>
            <person name="Zimmer A."/>
            <person name="Terry A."/>
            <person name="Salamov A."/>
            <person name="Shapiro H."/>
            <person name="Nishiyama T."/>
            <person name="Perroud P.-F."/>
            <person name="Lindquist E."/>
            <person name="Kamisugi Y."/>
            <person name="Tanahashi T."/>
            <person name="Sakakibara K."/>
            <person name="Fujita T."/>
            <person name="Oishi K."/>
            <person name="Shin-I T."/>
            <person name="Kuroki Y."/>
            <person name="Toyoda A."/>
            <person name="Suzuki Y."/>
            <person name="Hashimoto A."/>
            <person name="Yamaguchi K."/>
            <person name="Sugano A."/>
            <person name="Kohara Y."/>
            <person name="Fujiyama A."/>
            <person name="Anterola A."/>
            <person name="Aoki S."/>
            <person name="Ashton N."/>
            <person name="Barbazuk W.B."/>
            <person name="Barker E."/>
            <person name="Bennetzen J."/>
            <person name="Bezanilla M."/>
            <person name="Blankenship R."/>
            <person name="Cho S.H."/>
            <person name="Dutcher S."/>
            <person name="Estelle M."/>
            <person name="Fawcett J.A."/>
            <person name="Gundlach H."/>
            <person name="Hanada K."/>
            <person name="Heyl A."/>
            <person name="Hicks K.A."/>
            <person name="Hugh J."/>
            <person name="Lohr M."/>
            <person name="Mayer K."/>
            <person name="Melkozernov A."/>
            <person name="Murata T."/>
            <person name="Nelson D."/>
            <person name="Pils B."/>
            <person name="Prigge M."/>
            <person name="Reiss B."/>
            <person name="Renner T."/>
            <person name="Rombauts S."/>
            <person name="Rushton P."/>
            <person name="Sanderfoot A."/>
            <person name="Schween G."/>
            <person name="Shiu S.-H."/>
            <person name="Stueber K."/>
            <person name="Theodoulou F.L."/>
            <person name="Tu H."/>
            <person name="Van de Peer Y."/>
            <person name="Verrier P.J."/>
            <person name="Waters E."/>
            <person name="Wood A."/>
            <person name="Yang L."/>
            <person name="Cove D."/>
            <person name="Cuming A."/>
            <person name="Hasebe M."/>
            <person name="Lucas S."/>
            <person name="Mishler D.B."/>
            <person name="Reski R."/>
            <person name="Grigoriev I."/>
            <person name="Quatrano R.S."/>
            <person name="Boore J.L."/>
        </authorList>
    </citation>
    <scope>NUCLEOTIDE SEQUENCE [LARGE SCALE GENOMIC DNA]</scope>
    <source>
        <strain evidence="2 3">cv. Gransden 2004</strain>
    </source>
</reference>
<dbReference type="PANTHER" id="PTHR31355:SF7">
    <property type="entry name" value="MICROTUBULE-ASSOCIATED PROTEIN TORTIFOLIA1"/>
    <property type="match status" value="1"/>
</dbReference>
<dbReference type="EnsemblPlants" id="Pp3c24_6410V3.2">
    <property type="protein sequence ID" value="Pp3c24_6410V3.2"/>
    <property type="gene ID" value="Pp3c24_6410"/>
</dbReference>